<dbReference type="EMBL" id="JABFDN010000003">
    <property type="protein sequence ID" value="NPU65754.1"/>
    <property type="molecule type" value="Genomic_DNA"/>
</dbReference>
<name>A0ABX2CEP4_9BRAD</name>
<organism evidence="2 3">
    <name type="scientific">Bradyrhizobium aeschynomenes</name>
    <dbReference type="NCBI Taxonomy" id="2734909"/>
    <lineage>
        <taxon>Bacteria</taxon>
        <taxon>Pseudomonadati</taxon>
        <taxon>Pseudomonadota</taxon>
        <taxon>Alphaproteobacteria</taxon>
        <taxon>Hyphomicrobiales</taxon>
        <taxon>Nitrobacteraceae</taxon>
        <taxon>Bradyrhizobium</taxon>
    </lineage>
</organism>
<gene>
    <name evidence="2" type="ORF">HL667_12190</name>
</gene>
<reference evidence="2" key="1">
    <citation type="submission" date="2020-05" db="EMBL/GenBank/DDBJ databases">
        <title>Nod-independent and nitrogen-fixing Bradyrhizobium aeschynomene sp. nov. isolated from nodules of Aeschynomene indica.</title>
        <authorList>
            <person name="Zhang Z."/>
        </authorList>
    </citation>
    <scope>NUCLEOTIDE SEQUENCE</scope>
    <source>
        <strain evidence="2">83012</strain>
    </source>
</reference>
<dbReference type="RefSeq" id="WP_172110613.1">
    <property type="nucleotide sequence ID" value="NZ_JABFDN010000003.1"/>
</dbReference>
<keyword evidence="3" id="KW-1185">Reference proteome</keyword>
<feature type="region of interest" description="Disordered" evidence="1">
    <location>
        <begin position="20"/>
        <end position="64"/>
    </location>
</feature>
<evidence type="ECO:0000313" key="2">
    <source>
        <dbReference type="EMBL" id="NPU65754.1"/>
    </source>
</evidence>
<protein>
    <recommendedName>
        <fullName evidence="4">Transposase</fullName>
    </recommendedName>
</protein>
<evidence type="ECO:0008006" key="4">
    <source>
        <dbReference type="Google" id="ProtNLM"/>
    </source>
</evidence>
<proteinExistence type="predicted"/>
<accession>A0ABX2CEP4</accession>
<evidence type="ECO:0000313" key="3">
    <source>
        <dbReference type="Proteomes" id="UP000886476"/>
    </source>
</evidence>
<comment type="caution">
    <text evidence="2">The sequence shown here is derived from an EMBL/GenBank/DDBJ whole genome shotgun (WGS) entry which is preliminary data.</text>
</comment>
<evidence type="ECO:0000256" key="1">
    <source>
        <dbReference type="SAM" id="MobiDB-lite"/>
    </source>
</evidence>
<dbReference type="Proteomes" id="UP000886476">
    <property type="component" value="Unassembled WGS sequence"/>
</dbReference>
<sequence>MSHALPKQQTLLDCFLEAQAKRTKRRRRSADRAASAVSADPTNNGSVGDETEPLPTDAETARAV</sequence>